<proteinExistence type="predicted"/>
<accession>A0A382ZDD0</accession>
<feature type="non-terminal residue" evidence="2">
    <location>
        <position position="33"/>
    </location>
</feature>
<sequence>MKKLLVTTFATALLTGCGAQPAQESANKTPVKP</sequence>
<dbReference type="AlphaFoldDB" id="A0A382ZDD0"/>
<protein>
    <submittedName>
        <fullName evidence="2">Uncharacterized protein</fullName>
    </submittedName>
</protein>
<dbReference type="Pfam" id="PF08139">
    <property type="entry name" value="LPAM_1"/>
    <property type="match status" value="1"/>
</dbReference>
<dbReference type="PROSITE" id="PS51257">
    <property type="entry name" value="PROKAR_LIPOPROTEIN"/>
    <property type="match status" value="1"/>
</dbReference>
<evidence type="ECO:0000256" key="1">
    <source>
        <dbReference type="ARBA" id="ARBA00022729"/>
    </source>
</evidence>
<dbReference type="InterPro" id="IPR012640">
    <property type="entry name" value="Membr_lipoprot_lipid_attach_CS"/>
</dbReference>
<name>A0A382ZDD0_9ZZZZ</name>
<keyword evidence="1" id="KW-0732">Signal</keyword>
<organism evidence="2">
    <name type="scientific">marine metagenome</name>
    <dbReference type="NCBI Taxonomy" id="408172"/>
    <lineage>
        <taxon>unclassified sequences</taxon>
        <taxon>metagenomes</taxon>
        <taxon>ecological metagenomes</taxon>
    </lineage>
</organism>
<dbReference type="EMBL" id="UINC01183011">
    <property type="protein sequence ID" value="SVD93536.1"/>
    <property type="molecule type" value="Genomic_DNA"/>
</dbReference>
<evidence type="ECO:0000313" key="2">
    <source>
        <dbReference type="EMBL" id="SVD93536.1"/>
    </source>
</evidence>
<reference evidence="2" key="1">
    <citation type="submission" date="2018-05" db="EMBL/GenBank/DDBJ databases">
        <authorList>
            <person name="Lanie J.A."/>
            <person name="Ng W.-L."/>
            <person name="Kazmierczak K.M."/>
            <person name="Andrzejewski T.M."/>
            <person name="Davidsen T.M."/>
            <person name="Wayne K.J."/>
            <person name="Tettelin H."/>
            <person name="Glass J.I."/>
            <person name="Rusch D."/>
            <person name="Podicherti R."/>
            <person name="Tsui H.-C.T."/>
            <person name="Winkler M.E."/>
        </authorList>
    </citation>
    <scope>NUCLEOTIDE SEQUENCE</scope>
</reference>
<gene>
    <name evidence="2" type="ORF">METZ01_LOCUS446390</name>
</gene>